<dbReference type="AlphaFoldDB" id="A0A5B8C8N2"/>
<accession>A0A5B8C8N2</accession>
<dbReference type="OrthoDB" id="9809995at2"/>
<dbReference type="InterPro" id="IPR022496">
    <property type="entry name" value="T6A_TsaB"/>
</dbReference>
<dbReference type="Pfam" id="PF00814">
    <property type="entry name" value="TsaD"/>
    <property type="match status" value="1"/>
</dbReference>
<evidence type="ECO:0000313" key="3">
    <source>
        <dbReference type="Proteomes" id="UP000314616"/>
    </source>
</evidence>
<dbReference type="GO" id="GO:0002949">
    <property type="term" value="P:tRNA threonylcarbamoyladenosine modification"/>
    <property type="evidence" value="ECO:0007669"/>
    <property type="project" value="InterPro"/>
</dbReference>
<keyword evidence="2" id="KW-0808">Transferase</keyword>
<dbReference type="GO" id="GO:0016740">
    <property type="term" value="F:transferase activity"/>
    <property type="evidence" value="ECO:0007669"/>
    <property type="project" value="UniProtKB-KW"/>
</dbReference>
<proteinExistence type="predicted"/>
<protein>
    <submittedName>
        <fullName evidence="2">tRNA (Adenosine(37)-N6)-threonylcarbamoyltransferase complex dimerization subunit type 1 TsaB</fullName>
    </submittedName>
</protein>
<dbReference type="Gene3D" id="3.30.420.40">
    <property type="match status" value="2"/>
</dbReference>
<feature type="domain" description="Gcp-like" evidence="1">
    <location>
        <begin position="37"/>
        <end position="144"/>
    </location>
</feature>
<dbReference type="SUPFAM" id="SSF53067">
    <property type="entry name" value="Actin-like ATPase domain"/>
    <property type="match status" value="2"/>
</dbReference>
<gene>
    <name evidence="2" type="primary">tsaB</name>
    <name evidence="2" type="ORF">FE374_15550</name>
</gene>
<sequence>MRILCLDTSSGSAVALTDAPAEGPVTVLGAAHSPDPRRHAESLAPMTAELLPAGSELDAVAVGTGPAPFTGLRVGLITAAALGRARGVEVHGVCSLDVLARQALDLRPDAEVLVATDARRKEVYWARYRARGADDVERLTGPEVGPAARAAEDASGALVVGAGAELYSEQLPPTPGLPTRLDPAVLARLVRARLAGRVAGERVELGTEPRYLRRPDVHVAAAPKRAT</sequence>
<dbReference type="InterPro" id="IPR000905">
    <property type="entry name" value="Gcp-like_dom"/>
</dbReference>
<dbReference type="EMBL" id="CP040915">
    <property type="protein sequence ID" value="QDC25841.1"/>
    <property type="molecule type" value="Genomic_DNA"/>
</dbReference>
<name>A0A5B8C8N2_9MICO</name>
<dbReference type="NCBIfam" id="TIGR03725">
    <property type="entry name" value="T6A_YeaZ"/>
    <property type="match status" value="1"/>
</dbReference>
<evidence type="ECO:0000259" key="1">
    <source>
        <dbReference type="Pfam" id="PF00814"/>
    </source>
</evidence>
<reference evidence="2 3" key="1">
    <citation type="submission" date="2019-05" db="EMBL/GenBank/DDBJ databases">
        <title>Georgenia *** sp. nov., and Georgenia *** sp. nov., isolated from the intestinal contents of plateau pika (Ochotona curzoniae) in the Qinghai-Tibet plateau of China.</title>
        <authorList>
            <person name="Tian Z."/>
        </authorList>
    </citation>
    <scope>NUCLEOTIDE SEQUENCE [LARGE SCALE GENOMIC DNA]</scope>
    <source>
        <strain evidence="2 3">Z443</strain>
    </source>
</reference>
<dbReference type="RefSeq" id="WP_139930090.1">
    <property type="nucleotide sequence ID" value="NZ_CP040915.1"/>
</dbReference>
<organism evidence="2 3">
    <name type="scientific">Georgenia yuyongxinii</name>
    <dbReference type="NCBI Taxonomy" id="2589797"/>
    <lineage>
        <taxon>Bacteria</taxon>
        <taxon>Bacillati</taxon>
        <taxon>Actinomycetota</taxon>
        <taxon>Actinomycetes</taxon>
        <taxon>Micrococcales</taxon>
        <taxon>Bogoriellaceae</taxon>
        <taxon>Georgenia</taxon>
    </lineage>
</organism>
<dbReference type="InterPro" id="IPR043129">
    <property type="entry name" value="ATPase_NBD"/>
</dbReference>
<dbReference type="Proteomes" id="UP000314616">
    <property type="component" value="Chromosome"/>
</dbReference>
<dbReference type="KEGG" id="gyu:FE374_15550"/>
<evidence type="ECO:0000313" key="2">
    <source>
        <dbReference type="EMBL" id="QDC25841.1"/>
    </source>
</evidence>